<feature type="binding site" evidence="1">
    <location>
        <position position="121"/>
    </location>
    <ligand>
        <name>Zn(2+)</name>
        <dbReference type="ChEBI" id="CHEBI:29105"/>
    </ligand>
</feature>
<dbReference type="InterPro" id="IPR036703">
    <property type="entry name" value="MOB_kinase_act_sf"/>
</dbReference>
<feature type="compositionally biased region" description="Polar residues" evidence="2">
    <location>
        <begin position="437"/>
        <end position="458"/>
    </location>
</feature>
<dbReference type="InterPro" id="IPR005301">
    <property type="entry name" value="MOB_kinase_act_fam"/>
</dbReference>
<dbReference type="SMART" id="SM01388">
    <property type="entry name" value="Mob1_phocein"/>
    <property type="match status" value="1"/>
</dbReference>
<feature type="region of interest" description="Disordered" evidence="2">
    <location>
        <begin position="331"/>
        <end position="619"/>
    </location>
</feature>
<organism evidence="3 4">
    <name type="scientific">Collybiopsis confluens</name>
    <dbReference type="NCBI Taxonomy" id="2823264"/>
    <lineage>
        <taxon>Eukaryota</taxon>
        <taxon>Fungi</taxon>
        <taxon>Dikarya</taxon>
        <taxon>Basidiomycota</taxon>
        <taxon>Agaricomycotina</taxon>
        <taxon>Agaricomycetes</taxon>
        <taxon>Agaricomycetidae</taxon>
        <taxon>Agaricales</taxon>
        <taxon>Marasmiineae</taxon>
        <taxon>Omphalotaceae</taxon>
        <taxon>Collybiopsis</taxon>
    </lineage>
</organism>
<dbReference type="EMBL" id="JAACJN010000001">
    <property type="protein sequence ID" value="KAF5393907.1"/>
    <property type="molecule type" value="Genomic_DNA"/>
</dbReference>
<feature type="compositionally biased region" description="Low complexity" evidence="2">
    <location>
        <begin position="357"/>
        <end position="366"/>
    </location>
</feature>
<dbReference type="SUPFAM" id="SSF101152">
    <property type="entry name" value="Mob1/phocein"/>
    <property type="match status" value="1"/>
</dbReference>
<dbReference type="PANTHER" id="PTHR22599">
    <property type="entry name" value="MPS ONE BINDER KINASE ACTIVATOR-LIKE MOB"/>
    <property type="match status" value="1"/>
</dbReference>
<feature type="compositionally biased region" description="Acidic residues" evidence="2">
    <location>
        <begin position="367"/>
        <end position="377"/>
    </location>
</feature>
<keyword evidence="1" id="KW-0479">Metal-binding</keyword>
<evidence type="ECO:0000313" key="4">
    <source>
        <dbReference type="Proteomes" id="UP000518752"/>
    </source>
</evidence>
<name>A0A8H5MHE1_9AGAR</name>
<protein>
    <recommendedName>
        <fullName evidence="5">Mob1/phocein</fullName>
    </recommendedName>
</protein>
<gene>
    <name evidence="3" type="ORF">D9757_000356</name>
</gene>
<sequence length="619" mass="66664">MTTANPIPVPRPLRGSRIDVFYPVKPENIPSLSSLESAFQLQEYISLVIRLDVHDVDRIVSIPGKNNHNNNGNGKGASGGGDEADTLKVANVDEACWIYEQLRRLAQDLTHPLITNLQTECTRQSCPEMKAGEWLYLCVAHGNDGGMEQCCAIDYILHTIDSATALLNSPRAFPSRLSIPTQSHRHFSSLARRLGRIFAHAYFHHRALFEQAEAESSLYRRFEEIVARWNLVPREFLVVPSREENGEMGRGEPKLAAAAVVPTILSHDDDISAVSDSSPSEQPSALNPQNMSPPQPEDDSKSGFSSPGRRVGRNRTDTMVFSDASAIVEGLSKSPAVHPTPDPEPELGLEPGPGPEPGLESPAPQEQEQEPQPEPEQEQQQQVETDIAATASTADEDNIALSSSSDNTGVQESEEEGPGPVVSIDEVADKSVEDIPPSTSEVETELSVITPSSSTAPSESLPLDFHIVRDPPKEEEHPEEPETAAAVESAPEPEPEPEMESESVTEVLKTKEAGQSSEPTSQAEETQPESEAVEPKTDADTEGIIETASDAAPPEPETVVAEVAVEIVAPEDEVSTSTSEVSTDESSPAPAPAPTATTDSATKDEKAEETKNEEEATEA</sequence>
<comment type="caution">
    <text evidence="3">The sequence shown here is derived from an EMBL/GenBank/DDBJ whole genome shotgun (WGS) entry which is preliminary data.</text>
</comment>
<feature type="compositionally biased region" description="Low complexity" evidence="2">
    <location>
        <begin position="557"/>
        <end position="568"/>
    </location>
</feature>
<keyword evidence="4" id="KW-1185">Reference proteome</keyword>
<feature type="compositionally biased region" description="Polar residues" evidence="2">
    <location>
        <begin position="513"/>
        <end position="525"/>
    </location>
</feature>
<evidence type="ECO:0000313" key="3">
    <source>
        <dbReference type="EMBL" id="KAF5393907.1"/>
    </source>
</evidence>
<accession>A0A8H5MHE1</accession>
<feature type="binding site" evidence="1">
    <location>
        <position position="200"/>
    </location>
    <ligand>
        <name>Zn(2+)</name>
        <dbReference type="ChEBI" id="CHEBI:29105"/>
    </ligand>
</feature>
<evidence type="ECO:0000256" key="2">
    <source>
        <dbReference type="SAM" id="MobiDB-lite"/>
    </source>
</evidence>
<evidence type="ECO:0008006" key="5">
    <source>
        <dbReference type="Google" id="ProtNLM"/>
    </source>
</evidence>
<keyword evidence="1" id="KW-0862">Zinc</keyword>
<dbReference type="Pfam" id="PF03637">
    <property type="entry name" value="Mob1_phocein"/>
    <property type="match status" value="1"/>
</dbReference>
<feature type="region of interest" description="Disordered" evidence="2">
    <location>
        <begin position="62"/>
        <end position="82"/>
    </location>
</feature>
<reference evidence="3 4" key="1">
    <citation type="journal article" date="2020" name="ISME J.">
        <title>Uncovering the hidden diversity of litter-decomposition mechanisms in mushroom-forming fungi.</title>
        <authorList>
            <person name="Floudas D."/>
            <person name="Bentzer J."/>
            <person name="Ahren D."/>
            <person name="Johansson T."/>
            <person name="Persson P."/>
            <person name="Tunlid A."/>
        </authorList>
    </citation>
    <scope>NUCLEOTIDE SEQUENCE [LARGE SCALE GENOMIC DNA]</scope>
    <source>
        <strain evidence="3 4">CBS 406.79</strain>
    </source>
</reference>
<dbReference type="OrthoDB" id="10262609at2759"/>
<dbReference type="Proteomes" id="UP000518752">
    <property type="component" value="Unassembled WGS sequence"/>
</dbReference>
<feature type="compositionally biased region" description="Acidic residues" evidence="2">
    <location>
        <begin position="491"/>
        <end position="503"/>
    </location>
</feature>
<feature type="compositionally biased region" description="Low complexity" evidence="2">
    <location>
        <begin position="575"/>
        <end position="600"/>
    </location>
</feature>
<feature type="region of interest" description="Disordered" evidence="2">
    <location>
        <begin position="270"/>
        <end position="319"/>
    </location>
</feature>
<dbReference type="Gene3D" id="1.20.140.30">
    <property type="entry name" value="MOB kinase activator"/>
    <property type="match status" value="1"/>
</dbReference>
<feature type="compositionally biased region" description="Polar residues" evidence="2">
    <location>
        <begin position="400"/>
        <end position="411"/>
    </location>
</feature>
<feature type="compositionally biased region" description="Basic and acidic residues" evidence="2">
    <location>
        <begin position="601"/>
        <end position="619"/>
    </location>
</feature>
<evidence type="ECO:0000256" key="1">
    <source>
        <dbReference type="PIRSR" id="PIRSR605301-1"/>
    </source>
</evidence>
<feature type="compositionally biased region" description="Basic and acidic residues" evidence="2">
    <location>
        <begin position="466"/>
        <end position="476"/>
    </location>
</feature>
<proteinExistence type="predicted"/>
<feature type="compositionally biased region" description="Polar residues" evidence="2">
    <location>
        <begin position="274"/>
        <end position="292"/>
    </location>
</feature>
<dbReference type="AlphaFoldDB" id="A0A8H5MHE1"/>
<feature type="binding site" evidence="1">
    <location>
        <position position="205"/>
    </location>
    <ligand>
        <name>Zn(2+)</name>
        <dbReference type="ChEBI" id="CHEBI:29105"/>
    </ligand>
</feature>
<feature type="binding site" evidence="1">
    <location>
        <position position="126"/>
    </location>
    <ligand>
        <name>Zn(2+)</name>
        <dbReference type="ChEBI" id="CHEBI:29105"/>
    </ligand>
</feature>